<keyword evidence="1" id="KW-0812">Transmembrane</keyword>
<comment type="caution">
    <text evidence="3">The sequence shown here is derived from an EMBL/GenBank/DDBJ whole genome shotgun (WGS) entry which is preliminary data.</text>
</comment>
<feature type="domain" description="Transcriptional repressor PaaX-like central Cas2-like" evidence="2">
    <location>
        <begin position="98"/>
        <end position="169"/>
    </location>
</feature>
<accession>A0A1G2RJJ7</accession>
<dbReference type="AlphaFoldDB" id="A0A1G2RJJ7"/>
<dbReference type="PANTHER" id="PTHR30319:SF1">
    <property type="entry name" value="TRANSCRIPTIONAL REPRESSOR PAAX"/>
    <property type="match status" value="1"/>
</dbReference>
<dbReference type="PANTHER" id="PTHR30319">
    <property type="entry name" value="PHENYLACETIC ACID REGULATOR-RELATED TRANSCRIPTIONAL REPRESSOR"/>
    <property type="match status" value="1"/>
</dbReference>
<sequence length="185" mass="22109">MPRLKGTVSQEILHNLLIGGAFVLAAQSPYFWLNFYKNMFNGRGFRSSQVRDAFKYLRKKKLIYIETHNKQIYLRLTEEGEKEAGKFQINKLKVDRPKKWDGKWRLIIFDIPEKLKVKREAFRGKLKELGFYRLQKSIWAHAFPCEAQVHLLREFFALSPKHLRVLEVQKLEDDNFLKEFFSVEK</sequence>
<dbReference type="Pfam" id="PF20803">
    <property type="entry name" value="PaaX_M"/>
    <property type="match status" value="1"/>
</dbReference>
<dbReference type="EMBL" id="MHUG01000016">
    <property type="protein sequence ID" value="OHA73016.1"/>
    <property type="molecule type" value="Genomic_DNA"/>
</dbReference>
<dbReference type="STRING" id="1802461.A3B24_01215"/>
<evidence type="ECO:0000259" key="2">
    <source>
        <dbReference type="Pfam" id="PF20803"/>
    </source>
</evidence>
<name>A0A1G2RJJ7_9BACT</name>
<dbReference type="Gene3D" id="3.30.70.2650">
    <property type="match status" value="1"/>
</dbReference>
<evidence type="ECO:0000313" key="4">
    <source>
        <dbReference type="Proteomes" id="UP000176917"/>
    </source>
</evidence>
<protein>
    <recommendedName>
        <fullName evidence="2">Transcriptional repressor PaaX-like central Cas2-like domain-containing protein</fullName>
    </recommendedName>
</protein>
<keyword evidence="1" id="KW-1133">Transmembrane helix</keyword>
<reference evidence="3 4" key="1">
    <citation type="journal article" date="2016" name="Nat. Commun.">
        <title>Thousands of microbial genomes shed light on interconnected biogeochemical processes in an aquifer system.</title>
        <authorList>
            <person name="Anantharaman K."/>
            <person name="Brown C.T."/>
            <person name="Hug L.A."/>
            <person name="Sharon I."/>
            <person name="Castelle C.J."/>
            <person name="Probst A.J."/>
            <person name="Thomas B.C."/>
            <person name="Singh A."/>
            <person name="Wilkins M.J."/>
            <person name="Karaoz U."/>
            <person name="Brodie E.L."/>
            <person name="Williams K.H."/>
            <person name="Hubbard S.S."/>
            <person name="Banfield J.F."/>
        </authorList>
    </citation>
    <scope>NUCLEOTIDE SEQUENCE [LARGE SCALE GENOMIC DNA]</scope>
</reference>
<organism evidence="3 4">
    <name type="scientific">Candidatus Wildermuthbacteria bacterium RIFCSPLOWO2_01_FULL_48_16</name>
    <dbReference type="NCBI Taxonomy" id="1802461"/>
    <lineage>
        <taxon>Bacteria</taxon>
        <taxon>Candidatus Wildermuthiibacteriota</taxon>
    </lineage>
</organism>
<feature type="transmembrane region" description="Helical" evidence="1">
    <location>
        <begin position="12"/>
        <end position="33"/>
    </location>
</feature>
<dbReference type="GO" id="GO:0006351">
    <property type="term" value="P:DNA-templated transcription"/>
    <property type="evidence" value="ECO:0007669"/>
    <property type="project" value="TreeGrafter"/>
</dbReference>
<gene>
    <name evidence="3" type="ORF">A3B24_01215</name>
</gene>
<dbReference type="Proteomes" id="UP000176917">
    <property type="component" value="Unassembled WGS sequence"/>
</dbReference>
<evidence type="ECO:0000256" key="1">
    <source>
        <dbReference type="SAM" id="Phobius"/>
    </source>
</evidence>
<keyword evidence="1" id="KW-0472">Membrane</keyword>
<proteinExistence type="predicted"/>
<dbReference type="InterPro" id="IPR048846">
    <property type="entry name" value="PaaX-like_central"/>
</dbReference>
<evidence type="ECO:0000313" key="3">
    <source>
        <dbReference type="EMBL" id="OHA73016.1"/>
    </source>
</evidence>